<sequence>MMKPIFLVWSFLTLISTIFSSTVIYGPSADYYPSNTPTIAEARLFNAAHKRIVPFNAKAIEDAANSFTDEQVNRGVVVFVQPGNVVGDGSGARSTPFIKNIGKKGQTRKILITPLGEWGSCTFSDSIKIQSCYGVAFGGFKFTGVNQFGSKRGFLAQDCTESSVFNMAPLSTFGGQTIDGIPSWDIEFINIVLPDGFLKYDANNNADTASFRTALQAPVSGVRFLGCYFSPSFREAGSKAHTDTLQFSGNSAYSDILFENTVVFGSTNAALQVGAANGYNLLRTLVIGGKATCVRYPVPSGADGYSVGYVTPNGMNGAATNATAINSIILGSIGSTRWAYQSGSTITYTPQGSQQPATGLKWTVDPSLANIDKTWIDTRVPVPTEAYLQSIFNNARQFVNNKTY</sequence>
<dbReference type="SUPFAM" id="SSF51126">
    <property type="entry name" value="Pectin lyase-like"/>
    <property type="match status" value="1"/>
</dbReference>
<dbReference type="InterPro" id="IPR011050">
    <property type="entry name" value="Pectin_lyase_fold/virulence"/>
</dbReference>
<comment type="caution">
    <text evidence="2">The sequence shown here is derived from an EMBL/GenBank/DDBJ whole genome shotgun (WGS) entry which is preliminary data.</text>
</comment>
<protein>
    <submittedName>
        <fullName evidence="2">Uncharacterized protein</fullName>
    </submittedName>
</protein>
<dbReference type="EMBL" id="CAJOAY010002051">
    <property type="protein sequence ID" value="CAF3915644.1"/>
    <property type="molecule type" value="Genomic_DNA"/>
</dbReference>
<proteinExistence type="predicted"/>
<name>A0A819IFT1_9BILA</name>
<feature type="chain" id="PRO_5033002999" evidence="1">
    <location>
        <begin position="21"/>
        <end position="404"/>
    </location>
</feature>
<reference evidence="2" key="1">
    <citation type="submission" date="2021-02" db="EMBL/GenBank/DDBJ databases">
        <authorList>
            <person name="Nowell W R."/>
        </authorList>
    </citation>
    <scope>NUCLEOTIDE SEQUENCE</scope>
</reference>
<keyword evidence="1" id="KW-0732">Signal</keyword>
<feature type="signal peptide" evidence="1">
    <location>
        <begin position="1"/>
        <end position="20"/>
    </location>
</feature>
<evidence type="ECO:0000313" key="3">
    <source>
        <dbReference type="Proteomes" id="UP000663881"/>
    </source>
</evidence>
<dbReference type="Proteomes" id="UP000663881">
    <property type="component" value="Unassembled WGS sequence"/>
</dbReference>
<organism evidence="2 3">
    <name type="scientific">Adineta steineri</name>
    <dbReference type="NCBI Taxonomy" id="433720"/>
    <lineage>
        <taxon>Eukaryota</taxon>
        <taxon>Metazoa</taxon>
        <taxon>Spiralia</taxon>
        <taxon>Gnathifera</taxon>
        <taxon>Rotifera</taxon>
        <taxon>Eurotatoria</taxon>
        <taxon>Bdelloidea</taxon>
        <taxon>Adinetida</taxon>
        <taxon>Adinetidae</taxon>
        <taxon>Adineta</taxon>
    </lineage>
</organism>
<gene>
    <name evidence="2" type="ORF">OKA104_LOCUS24971</name>
</gene>
<evidence type="ECO:0000256" key="1">
    <source>
        <dbReference type="SAM" id="SignalP"/>
    </source>
</evidence>
<dbReference type="AlphaFoldDB" id="A0A819IFT1"/>
<evidence type="ECO:0000313" key="2">
    <source>
        <dbReference type="EMBL" id="CAF3915644.1"/>
    </source>
</evidence>
<accession>A0A819IFT1</accession>